<dbReference type="Proteomes" id="UP000308652">
    <property type="component" value="Unassembled WGS sequence"/>
</dbReference>
<evidence type="ECO:0000313" key="2">
    <source>
        <dbReference type="Proteomes" id="UP000308652"/>
    </source>
</evidence>
<reference evidence="1 2" key="1">
    <citation type="journal article" date="2019" name="Nat. Ecol. Evol.">
        <title>Megaphylogeny resolves global patterns of mushroom evolution.</title>
        <authorList>
            <person name="Varga T."/>
            <person name="Krizsan K."/>
            <person name="Foldi C."/>
            <person name="Dima B."/>
            <person name="Sanchez-Garcia M."/>
            <person name="Sanchez-Ramirez S."/>
            <person name="Szollosi G.J."/>
            <person name="Szarkandi J.G."/>
            <person name="Papp V."/>
            <person name="Albert L."/>
            <person name="Andreopoulos W."/>
            <person name="Angelini C."/>
            <person name="Antonin V."/>
            <person name="Barry K.W."/>
            <person name="Bougher N.L."/>
            <person name="Buchanan P."/>
            <person name="Buyck B."/>
            <person name="Bense V."/>
            <person name="Catcheside P."/>
            <person name="Chovatia M."/>
            <person name="Cooper J."/>
            <person name="Damon W."/>
            <person name="Desjardin D."/>
            <person name="Finy P."/>
            <person name="Geml J."/>
            <person name="Haridas S."/>
            <person name="Hughes K."/>
            <person name="Justo A."/>
            <person name="Karasinski D."/>
            <person name="Kautmanova I."/>
            <person name="Kiss B."/>
            <person name="Kocsube S."/>
            <person name="Kotiranta H."/>
            <person name="LaButti K.M."/>
            <person name="Lechner B.E."/>
            <person name="Liimatainen K."/>
            <person name="Lipzen A."/>
            <person name="Lukacs Z."/>
            <person name="Mihaltcheva S."/>
            <person name="Morgado L.N."/>
            <person name="Niskanen T."/>
            <person name="Noordeloos M.E."/>
            <person name="Ohm R.A."/>
            <person name="Ortiz-Santana B."/>
            <person name="Ovrebo C."/>
            <person name="Racz N."/>
            <person name="Riley R."/>
            <person name="Savchenko A."/>
            <person name="Shiryaev A."/>
            <person name="Soop K."/>
            <person name="Spirin V."/>
            <person name="Szebenyi C."/>
            <person name="Tomsovsky M."/>
            <person name="Tulloss R.E."/>
            <person name="Uehling J."/>
            <person name="Grigoriev I.V."/>
            <person name="Vagvolgyi C."/>
            <person name="Papp T."/>
            <person name="Martin F.M."/>
            <person name="Miettinen O."/>
            <person name="Hibbett D.S."/>
            <person name="Nagy L.G."/>
        </authorList>
    </citation>
    <scope>NUCLEOTIDE SEQUENCE [LARGE SCALE GENOMIC DNA]</scope>
    <source>
        <strain evidence="1 2">CBS 166.37</strain>
    </source>
</reference>
<name>A0A5C3MCK8_9AGAR</name>
<proteinExistence type="predicted"/>
<dbReference type="AlphaFoldDB" id="A0A5C3MCK8"/>
<gene>
    <name evidence="1" type="ORF">BDQ12DRAFT_168208</name>
</gene>
<accession>A0A5C3MCK8</accession>
<sequence length="153" mass="17488">MICTCYCIYFYAYNSLQIYSSHIRSKYGHDVVECTCFQTRTDLTSQHAVVKSFRPRYSRRFAKPYAPVSSTKYPVYVSHRLTRCSDEQVKRQTLAPLSNIAPRRLNLLRLNLSSGAIIASVTQSPSKSLDQNGQSDSYIHTTFMRGGIIRFAL</sequence>
<organism evidence="1 2">
    <name type="scientific">Crucibulum laeve</name>
    <dbReference type="NCBI Taxonomy" id="68775"/>
    <lineage>
        <taxon>Eukaryota</taxon>
        <taxon>Fungi</taxon>
        <taxon>Dikarya</taxon>
        <taxon>Basidiomycota</taxon>
        <taxon>Agaricomycotina</taxon>
        <taxon>Agaricomycetes</taxon>
        <taxon>Agaricomycetidae</taxon>
        <taxon>Agaricales</taxon>
        <taxon>Agaricineae</taxon>
        <taxon>Nidulariaceae</taxon>
        <taxon>Crucibulum</taxon>
    </lineage>
</organism>
<dbReference type="EMBL" id="ML213591">
    <property type="protein sequence ID" value="TFK43189.1"/>
    <property type="molecule type" value="Genomic_DNA"/>
</dbReference>
<protein>
    <submittedName>
        <fullName evidence="1">Uncharacterized protein</fullName>
    </submittedName>
</protein>
<evidence type="ECO:0000313" key="1">
    <source>
        <dbReference type="EMBL" id="TFK43189.1"/>
    </source>
</evidence>
<keyword evidence="2" id="KW-1185">Reference proteome</keyword>